<dbReference type="Proteomes" id="UP000025061">
    <property type="component" value="Unassembled WGS sequence"/>
</dbReference>
<dbReference type="RefSeq" id="WP_011645856.1">
    <property type="nucleotide sequence ID" value="NZ_ARYI01000001.1"/>
</dbReference>
<gene>
    <name evidence="1" type="ORF">HHI_01090</name>
</gene>
<comment type="caution">
    <text evidence="1">The sequence shown here is derived from an EMBL/GenBank/DDBJ whole genome shotgun (WGS) entry which is preliminary data.</text>
</comment>
<dbReference type="EMBL" id="ARYI01000001">
    <property type="protein sequence ID" value="KCZ96231.1"/>
    <property type="molecule type" value="Genomic_DNA"/>
</dbReference>
<dbReference type="PATRIC" id="fig|1280951.3.peg.221"/>
<sequence length="115" mass="12946">MQRDVLFLLKPGFHDPDLPGQDFYCWHCALMEGVLASFPDLKPELDVRRIAFARPRADVMALIGEANQSLPVLVLAEDAPADLPAATHEGRRFVNEPMAILDILHRRHGYPRAHP</sequence>
<organism evidence="1 2">
    <name type="scientific">Hyphomonas hirschiana VP5</name>
    <dbReference type="NCBI Taxonomy" id="1280951"/>
    <lineage>
        <taxon>Bacteria</taxon>
        <taxon>Pseudomonadati</taxon>
        <taxon>Pseudomonadota</taxon>
        <taxon>Alphaproteobacteria</taxon>
        <taxon>Hyphomonadales</taxon>
        <taxon>Hyphomonadaceae</taxon>
        <taxon>Hyphomonas</taxon>
    </lineage>
</organism>
<evidence type="ECO:0000313" key="1">
    <source>
        <dbReference type="EMBL" id="KCZ96231.1"/>
    </source>
</evidence>
<dbReference type="Pfam" id="PF11287">
    <property type="entry name" value="DUF3088"/>
    <property type="match status" value="1"/>
</dbReference>
<evidence type="ECO:0008006" key="3">
    <source>
        <dbReference type="Google" id="ProtNLM"/>
    </source>
</evidence>
<dbReference type="AlphaFoldDB" id="A0A059G0F8"/>
<dbReference type="OrthoDB" id="1356145at2"/>
<evidence type="ECO:0000313" key="2">
    <source>
        <dbReference type="Proteomes" id="UP000025061"/>
    </source>
</evidence>
<reference evidence="1 2" key="1">
    <citation type="submission" date="2013-04" db="EMBL/GenBank/DDBJ databases">
        <title>Hyphomonas hirschiana VP5 Genome Sequencing.</title>
        <authorList>
            <person name="Lai Q."/>
            <person name="Shao Z."/>
        </authorList>
    </citation>
    <scope>NUCLEOTIDE SEQUENCE [LARGE SCALE GENOMIC DNA]</scope>
    <source>
        <strain evidence="1 2">VP5</strain>
    </source>
</reference>
<proteinExistence type="predicted"/>
<protein>
    <recommendedName>
        <fullName evidence="3">DUF3088 domain-containing protein</fullName>
    </recommendedName>
</protein>
<accession>A0A059G0F8</accession>
<name>A0A059G0F8_9PROT</name>
<keyword evidence="2" id="KW-1185">Reference proteome</keyword>
<dbReference type="InterPro" id="IPR021439">
    <property type="entry name" value="DUF3088"/>
</dbReference>